<evidence type="ECO:0000256" key="2">
    <source>
        <dbReference type="ARBA" id="ARBA00004824"/>
    </source>
</evidence>
<evidence type="ECO:0000256" key="5">
    <source>
        <dbReference type="ARBA" id="ARBA00009320"/>
    </source>
</evidence>
<name>A0A399SV60_9BACT</name>
<sequence length="271" mass="30807">MALYPIHKFFILNGELKTNDEFKPAENEGGVYEVIRIVDGKPLFLEEHLARFSRSAEIAGREIRYSGTDVSNYLQDLIRENKVYNGNVLVSCKVNLKAFFIAHSYPTKEQYRSGVECGLLHAERENPNAKVFQTTVRGRANQMIAEKGYYEVLLVDHNGNITEGSRSNAFFIKGSQLITPPSEKVLLGVTRQKVIHCARDLGIDVKEEEISLTRLPGFNAVFITGTSPNILPVSKIGITDFDVQNTLLRKLMKQFDLCIEQYVRNHKKKRR</sequence>
<dbReference type="PANTHER" id="PTHR42743:SF11">
    <property type="entry name" value="AMINODEOXYCHORISMATE LYASE"/>
    <property type="match status" value="1"/>
</dbReference>
<evidence type="ECO:0000256" key="6">
    <source>
        <dbReference type="ARBA" id="ARBA00013053"/>
    </source>
</evidence>
<comment type="catalytic activity">
    <reaction evidence="10">
        <text>L-leucine + 2-oxoglutarate = 4-methyl-2-oxopentanoate + L-glutamate</text>
        <dbReference type="Rhea" id="RHEA:18321"/>
        <dbReference type="ChEBI" id="CHEBI:16810"/>
        <dbReference type="ChEBI" id="CHEBI:17865"/>
        <dbReference type="ChEBI" id="CHEBI:29985"/>
        <dbReference type="ChEBI" id="CHEBI:57427"/>
        <dbReference type="EC" id="2.6.1.42"/>
    </reaction>
</comment>
<keyword evidence="7 12" id="KW-0663">Pyridoxal phosphate</keyword>
<dbReference type="PANTHER" id="PTHR42743">
    <property type="entry name" value="AMINO-ACID AMINOTRANSFERASE"/>
    <property type="match status" value="1"/>
</dbReference>
<comment type="cofactor">
    <cofactor evidence="1 12">
        <name>pyridoxal 5'-phosphate</name>
        <dbReference type="ChEBI" id="CHEBI:597326"/>
    </cofactor>
</comment>
<dbReference type="RefSeq" id="WP_119438262.1">
    <property type="nucleotide sequence ID" value="NZ_QWGR01000006.1"/>
</dbReference>
<protein>
    <recommendedName>
        <fullName evidence="6">branched-chain-amino-acid transaminase</fullName>
        <ecNumber evidence="6">2.6.1.42</ecNumber>
    </recommendedName>
</protein>
<accession>A0A399SV60</accession>
<comment type="pathway">
    <text evidence="4">Amino-acid biosynthesis; L-leucine biosynthesis; L-leucine from 3-methyl-2-oxobutanoate: step 4/4.</text>
</comment>
<dbReference type="Gene3D" id="3.20.10.10">
    <property type="entry name" value="D-amino Acid Aminotransferase, subunit A, domain 2"/>
    <property type="match status" value="1"/>
</dbReference>
<keyword evidence="14" id="KW-1185">Reference proteome</keyword>
<evidence type="ECO:0000313" key="13">
    <source>
        <dbReference type="EMBL" id="RIJ47916.1"/>
    </source>
</evidence>
<dbReference type="PROSITE" id="PS00770">
    <property type="entry name" value="AA_TRANSFER_CLASS_4"/>
    <property type="match status" value="1"/>
</dbReference>
<comment type="catalytic activity">
    <reaction evidence="9">
        <text>L-isoleucine + 2-oxoglutarate = (S)-3-methyl-2-oxopentanoate + L-glutamate</text>
        <dbReference type="Rhea" id="RHEA:24801"/>
        <dbReference type="ChEBI" id="CHEBI:16810"/>
        <dbReference type="ChEBI" id="CHEBI:29985"/>
        <dbReference type="ChEBI" id="CHEBI:35146"/>
        <dbReference type="ChEBI" id="CHEBI:58045"/>
        <dbReference type="EC" id="2.6.1.42"/>
    </reaction>
</comment>
<dbReference type="InterPro" id="IPR018300">
    <property type="entry name" value="Aminotrans_IV_CS"/>
</dbReference>
<reference evidence="13 14" key="1">
    <citation type="submission" date="2018-08" db="EMBL/GenBank/DDBJ databases">
        <title>Pallidiluteibacterium maritimus gen. nov., sp. nov., isolated from coastal sediment.</title>
        <authorList>
            <person name="Zhou L.Y."/>
        </authorList>
    </citation>
    <scope>NUCLEOTIDE SEQUENCE [LARGE SCALE GENOMIC DNA]</scope>
    <source>
        <strain evidence="13 14">XSD2</strain>
    </source>
</reference>
<dbReference type="OrthoDB" id="9805628at2"/>
<dbReference type="Pfam" id="PF01063">
    <property type="entry name" value="Aminotran_4"/>
    <property type="match status" value="1"/>
</dbReference>
<dbReference type="InterPro" id="IPR043131">
    <property type="entry name" value="BCAT-like_N"/>
</dbReference>
<dbReference type="GO" id="GO:0005829">
    <property type="term" value="C:cytosol"/>
    <property type="evidence" value="ECO:0007669"/>
    <property type="project" value="TreeGrafter"/>
</dbReference>
<dbReference type="AlphaFoldDB" id="A0A399SV60"/>
<dbReference type="InterPro" id="IPR036038">
    <property type="entry name" value="Aminotransferase-like"/>
</dbReference>
<comment type="similarity">
    <text evidence="5 11">Belongs to the class-IV pyridoxal-phosphate-dependent aminotransferase family.</text>
</comment>
<organism evidence="13 14">
    <name type="scientific">Maribellus luteus</name>
    <dbReference type="NCBI Taxonomy" id="2305463"/>
    <lineage>
        <taxon>Bacteria</taxon>
        <taxon>Pseudomonadati</taxon>
        <taxon>Bacteroidota</taxon>
        <taxon>Bacteroidia</taxon>
        <taxon>Marinilabiliales</taxon>
        <taxon>Prolixibacteraceae</taxon>
        <taxon>Maribellus</taxon>
    </lineage>
</organism>
<comment type="pathway">
    <text evidence="2">Amino-acid biosynthesis; L-isoleucine biosynthesis; L-isoleucine from 2-oxobutanoate: step 4/4.</text>
</comment>
<dbReference type="GO" id="GO:0046394">
    <property type="term" value="P:carboxylic acid biosynthetic process"/>
    <property type="evidence" value="ECO:0007669"/>
    <property type="project" value="UniProtKB-ARBA"/>
</dbReference>
<dbReference type="Proteomes" id="UP000265926">
    <property type="component" value="Unassembled WGS sequence"/>
</dbReference>
<dbReference type="InterPro" id="IPR043132">
    <property type="entry name" value="BCAT-like_C"/>
</dbReference>
<evidence type="ECO:0000256" key="1">
    <source>
        <dbReference type="ARBA" id="ARBA00001933"/>
    </source>
</evidence>
<dbReference type="EMBL" id="QWGR01000006">
    <property type="protein sequence ID" value="RIJ47916.1"/>
    <property type="molecule type" value="Genomic_DNA"/>
</dbReference>
<dbReference type="InterPro" id="IPR050571">
    <property type="entry name" value="Class-IV_PLP-Dep_Aminotrnsfr"/>
</dbReference>
<evidence type="ECO:0000256" key="10">
    <source>
        <dbReference type="ARBA" id="ARBA00049229"/>
    </source>
</evidence>
<dbReference type="CDD" id="cd00449">
    <property type="entry name" value="PLPDE_IV"/>
    <property type="match status" value="1"/>
</dbReference>
<comment type="catalytic activity">
    <reaction evidence="8">
        <text>L-valine + 2-oxoglutarate = 3-methyl-2-oxobutanoate + L-glutamate</text>
        <dbReference type="Rhea" id="RHEA:24813"/>
        <dbReference type="ChEBI" id="CHEBI:11851"/>
        <dbReference type="ChEBI" id="CHEBI:16810"/>
        <dbReference type="ChEBI" id="CHEBI:29985"/>
        <dbReference type="ChEBI" id="CHEBI:57762"/>
        <dbReference type="EC" id="2.6.1.42"/>
    </reaction>
</comment>
<evidence type="ECO:0000256" key="8">
    <source>
        <dbReference type="ARBA" id="ARBA00048212"/>
    </source>
</evidence>
<dbReference type="InterPro" id="IPR001544">
    <property type="entry name" value="Aminotrans_IV"/>
</dbReference>
<gene>
    <name evidence="13" type="ORF">D1614_12375</name>
</gene>
<dbReference type="Gene3D" id="3.30.470.10">
    <property type="match status" value="1"/>
</dbReference>
<evidence type="ECO:0000256" key="7">
    <source>
        <dbReference type="ARBA" id="ARBA00022898"/>
    </source>
</evidence>
<comment type="pathway">
    <text evidence="3">Amino-acid biosynthesis; L-valine biosynthesis; L-valine from pyruvate: step 4/4.</text>
</comment>
<evidence type="ECO:0000256" key="3">
    <source>
        <dbReference type="ARBA" id="ARBA00004931"/>
    </source>
</evidence>
<evidence type="ECO:0000256" key="9">
    <source>
        <dbReference type="ARBA" id="ARBA00048798"/>
    </source>
</evidence>
<dbReference type="EC" id="2.6.1.42" evidence="6"/>
<comment type="caution">
    <text evidence="13">The sequence shown here is derived from an EMBL/GenBank/DDBJ whole genome shotgun (WGS) entry which is preliminary data.</text>
</comment>
<evidence type="ECO:0000256" key="11">
    <source>
        <dbReference type="RuleBase" id="RU004106"/>
    </source>
</evidence>
<keyword evidence="13" id="KW-0808">Transferase</keyword>
<keyword evidence="13" id="KW-0032">Aminotransferase</keyword>
<dbReference type="GO" id="GO:0004084">
    <property type="term" value="F:branched-chain-amino-acid transaminase activity"/>
    <property type="evidence" value="ECO:0007669"/>
    <property type="project" value="UniProtKB-EC"/>
</dbReference>
<evidence type="ECO:0000313" key="14">
    <source>
        <dbReference type="Proteomes" id="UP000265926"/>
    </source>
</evidence>
<evidence type="ECO:0000256" key="12">
    <source>
        <dbReference type="RuleBase" id="RU004516"/>
    </source>
</evidence>
<evidence type="ECO:0000256" key="4">
    <source>
        <dbReference type="ARBA" id="ARBA00005072"/>
    </source>
</evidence>
<proteinExistence type="inferred from homology"/>
<dbReference type="SUPFAM" id="SSF56752">
    <property type="entry name" value="D-aminoacid aminotransferase-like PLP-dependent enzymes"/>
    <property type="match status" value="1"/>
</dbReference>